<comment type="caution">
    <text evidence="2">The sequence shown here is derived from an EMBL/GenBank/DDBJ whole genome shotgun (WGS) entry which is preliminary data.</text>
</comment>
<proteinExistence type="predicted"/>
<gene>
    <name evidence="2" type="ORF">LWI28_024718</name>
</gene>
<feature type="region of interest" description="Disordered" evidence="1">
    <location>
        <begin position="122"/>
        <end position="172"/>
    </location>
</feature>
<feature type="compositionally biased region" description="Basic and acidic residues" evidence="1">
    <location>
        <begin position="156"/>
        <end position="166"/>
    </location>
</feature>
<dbReference type="EMBL" id="JAJSOW010000001">
    <property type="protein sequence ID" value="KAI9201523.1"/>
    <property type="molecule type" value="Genomic_DNA"/>
</dbReference>
<reference evidence="2" key="2">
    <citation type="submission" date="2023-02" db="EMBL/GenBank/DDBJ databases">
        <authorList>
            <person name="Swenson N.G."/>
            <person name="Wegrzyn J.L."/>
            <person name="Mcevoy S.L."/>
        </authorList>
    </citation>
    <scope>NUCLEOTIDE SEQUENCE</scope>
    <source>
        <strain evidence="2">91603</strain>
        <tissue evidence="2">Leaf</tissue>
    </source>
</reference>
<protein>
    <submittedName>
        <fullName evidence="2">Uncharacterized protein</fullName>
    </submittedName>
</protein>
<evidence type="ECO:0000313" key="2">
    <source>
        <dbReference type="EMBL" id="KAI9201523.1"/>
    </source>
</evidence>
<evidence type="ECO:0000256" key="1">
    <source>
        <dbReference type="SAM" id="MobiDB-lite"/>
    </source>
</evidence>
<name>A0AAD5P674_ACENE</name>
<dbReference type="Proteomes" id="UP001064489">
    <property type="component" value="Chromosome 9"/>
</dbReference>
<dbReference type="AlphaFoldDB" id="A0AAD5P674"/>
<reference evidence="2" key="1">
    <citation type="journal article" date="2022" name="Plant J.">
        <title>Strategies of tolerance reflected in two North American maple genomes.</title>
        <authorList>
            <person name="McEvoy S.L."/>
            <person name="Sezen U.U."/>
            <person name="Trouern-Trend A."/>
            <person name="McMahon S.M."/>
            <person name="Schaberg P.G."/>
            <person name="Yang J."/>
            <person name="Wegrzyn J.L."/>
            <person name="Swenson N.G."/>
        </authorList>
    </citation>
    <scope>NUCLEOTIDE SEQUENCE</scope>
    <source>
        <strain evidence="2">91603</strain>
    </source>
</reference>
<organism evidence="2 3">
    <name type="scientific">Acer negundo</name>
    <name type="common">Box elder</name>
    <dbReference type="NCBI Taxonomy" id="4023"/>
    <lineage>
        <taxon>Eukaryota</taxon>
        <taxon>Viridiplantae</taxon>
        <taxon>Streptophyta</taxon>
        <taxon>Embryophyta</taxon>
        <taxon>Tracheophyta</taxon>
        <taxon>Spermatophyta</taxon>
        <taxon>Magnoliopsida</taxon>
        <taxon>eudicotyledons</taxon>
        <taxon>Gunneridae</taxon>
        <taxon>Pentapetalae</taxon>
        <taxon>rosids</taxon>
        <taxon>malvids</taxon>
        <taxon>Sapindales</taxon>
        <taxon>Sapindaceae</taxon>
        <taxon>Hippocastanoideae</taxon>
        <taxon>Acereae</taxon>
        <taxon>Acer</taxon>
    </lineage>
</organism>
<feature type="region of interest" description="Disordered" evidence="1">
    <location>
        <begin position="30"/>
        <end position="63"/>
    </location>
</feature>
<evidence type="ECO:0000313" key="3">
    <source>
        <dbReference type="Proteomes" id="UP001064489"/>
    </source>
</evidence>
<keyword evidence="3" id="KW-1185">Reference proteome</keyword>
<feature type="compositionally biased region" description="Polar residues" evidence="1">
    <location>
        <begin position="31"/>
        <end position="63"/>
    </location>
</feature>
<accession>A0AAD5P674</accession>
<sequence length="172" mass="18982">MLYQLFPQPTQSGLNSSYNSSENHIAMIPTSGESFENNTGAHGSGFSPTAMNEDSDSNGNSAPTVQLVASHHMNEDNGSNENFAPTVQPIVYHHPMITRNLSLDQIVNPIIPEDQTIDEMVAEPSNEDERSIPKYNPYSEYGLNDFDEDYIGHSGSRKDVNDEPTHHHGIVP</sequence>